<keyword evidence="2" id="KW-1133">Transmembrane helix</keyword>
<gene>
    <name evidence="5" type="ORF">HYQ45_015580</name>
</gene>
<evidence type="ECO:0000256" key="2">
    <source>
        <dbReference type="ARBA" id="ARBA00022989"/>
    </source>
</evidence>
<evidence type="ECO:0000256" key="4">
    <source>
        <dbReference type="SAM" id="MobiDB-lite"/>
    </source>
</evidence>
<dbReference type="Proteomes" id="UP000689129">
    <property type="component" value="Unassembled WGS sequence"/>
</dbReference>
<dbReference type="AlphaFoldDB" id="A0A8I2Z8G2"/>
<evidence type="ECO:0008006" key="7">
    <source>
        <dbReference type="Google" id="ProtNLM"/>
    </source>
</evidence>
<dbReference type="InterPro" id="IPR028143">
    <property type="entry name" value="Get2/sif1"/>
</dbReference>
<keyword evidence="1" id="KW-0812">Transmembrane</keyword>
<dbReference type="OrthoDB" id="5393181at2759"/>
<evidence type="ECO:0000256" key="3">
    <source>
        <dbReference type="ARBA" id="ARBA00023136"/>
    </source>
</evidence>
<evidence type="ECO:0000313" key="5">
    <source>
        <dbReference type="EMBL" id="KAG7118079.1"/>
    </source>
</evidence>
<dbReference type="GO" id="GO:0006890">
    <property type="term" value="P:retrograde vesicle-mediated transport, Golgi to endoplasmic reticulum"/>
    <property type="evidence" value="ECO:0007669"/>
    <property type="project" value="TreeGrafter"/>
</dbReference>
<feature type="region of interest" description="Disordered" evidence="4">
    <location>
        <begin position="1"/>
        <end position="123"/>
    </location>
</feature>
<name>A0A8I2Z8G2_VERLO</name>
<evidence type="ECO:0000256" key="1">
    <source>
        <dbReference type="ARBA" id="ARBA00022692"/>
    </source>
</evidence>
<dbReference type="PANTHER" id="PTHR28263">
    <property type="entry name" value="GOLGI TO ER TRAFFIC PROTEIN 2"/>
    <property type="match status" value="1"/>
</dbReference>
<organism evidence="5 6">
    <name type="scientific">Verticillium longisporum</name>
    <name type="common">Verticillium dahliae var. longisporum</name>
    <dbReference type="NCBI Taxonomy" id="100787"/>
    <lineage>
        <taxon>Eukaryota</taxon>
        <taxon>Fungi</taxon>
        <taxon>Dikarya</taxon>
        <taxon>Ascomycota</taxon>
        <taxon>Pezizomycotina</taxon>
        <taxon>Sordariomycetes</taxon>
        <taxon>Hypocreomycetidae</taxon>
        <taxon>Glomerellales</taxon>
        <taxon>Plectosphaerellaceae</taxon>
        <taxon>Verticillium</taxon>
    </lineage>
</organism>
<evidence type="ECO:0000313" key="6">
    <source>
        <dbReference type="Proteomes" id="UP000689129"/>
    </source>
</evidence>
<reference evidence="5" key="1">
    <citation type="journal article" date="2021" name="Mol. Plant Pathol.">
        <title>A 20-kb lineage-specific genomic region tames virulence in pathogenic amphidiploid Verticillium longisporum.</title>
        <authorList>
            <person name="Harting R."/>
            <person name="Starke J."/>
            <person name="Kusch H."/>
            <person name="Poggeler S."/>
            <person name="Maurus I."/>
            <person name="Schluter R."/>
            <person name="Landesfeind M."/>
            <person name="Bulla I."/>
            <person name="Nowrousian M."/>
            <person name="de Jonge R."/>
            <person name="Stahlhut G."/>
            <person name="Hoff K.J."/>
            <person name="Asshauer K.P."/>
            <person name="Thurmer A."/>
            <person name="Stanke M."/>
            <person name="Daniel R."/>
            <person name="Morgenstern B."/>
            <person name="Thomma B.P.H.J."/>
            <person name="Kronstad J.W."/>
            <person name="Braus-Stromeyer S.A."/>
            <person name="Braus G.H."/>
        </authorList>
    </citation>
    <scope>NUCLEOTIDE SEQUENCE</scope>
    <source>
        <strain evidence="5">Vl32</strain>
    </source>
</reference>
<dbReference type="PANTHER" id="PTHR28263:SF1">
    <property type="entry name" value="GOLGI TO ER TRAFFIC PROTEIN 2"/>
    <property type="match status" value="1"/>
</dbReference>
<keyword evidence="3" id="KW-0472">Membrane</keyword>
<dbReference type="EMBL" id="JAEMWZ010000431">
    <property type="protein sequence ID" value="KAG7118079.1"/>
    <property type="molecule type" value="Genomic_DNA"/>
</dbReference>
<feature type="compositionally biased region" description="Low complexity" evidence="4">
    <location>
        <begin position="47"/>
        <end position="71"/>
    </location>
</feature>
<sequence>MTELTPEDAAAQRASEQARLRKERREAKIKAGGASRLDKITGLGGRAPDSSATSSPAPSATASPAPTKQAAAPPPPPPASSSAAADHADPDEVDISQHYYEPSATQRIPPRAGPGAGSNPNDLSEAQLRQMMLGFERPPAGGEAPPTDFQNAFAATGAAGDEDPMMKMLSQMMAGGGLPGAADGSPFPPGFPGFPGMPGAAGQQAQAQASSSSADYLWRVLHAIFALTLGLYIVTTTHFTGAKAQRERTALALTYPTASDDVVGEVNRMEEGREVFFWMFATAEALLITTRMFLLKGRPAEAGIAWTVAAFLPGPWRGWVETALRYGNVFASVRRDILVCVFVLGVVAWVKG</sequence>
<protein>
    <recommendedName>
        <fullName evidence="7">GET complex subunit GET2</fullName>
    </recommendedName>
</protein>
<dbReference type="Pfam" id="PF08690">
    <property type="entry name" value="GET2"/>
    <property type="match status" value="1"/>
</dbReference>
<proteinExistence type="predicted"/>
<accession>A0A8I2Z8G2</accession>
<feature type="compositionally biased region" description="Basic and acidic residues" evidence="4">
    <location>
        <begin position="16"/>
        <end position="29"/>
    </location>
</feature>
<comment type="caution">
    <text evidence="5">The sequence shown here is derived from an EMBL/GenBank/DDBJ whole genome shotgun (WGS) entry which is preliminary data.</text>
</comment>